<comment type="caution">
    <text evidence="2">The sequence shown here is derived from an EMBL/GenBank/DDBJ whole genome shotgun (WGS) entry which is preliminary data.</text>
</comment>
<gene>
    <name evidence="2" type="ORF">GCM10025783_24250</name>
</gene>
<dbReference type="SUPFAM" id="SSF52266">
    <property type="entry name" value="SGNH hydrolase"/>
    <property type="match status" value="2"/>
</dbReference>
<dbReference type="Gene3D" id="3.40.50.1110">
    <property type="entry name" value="SGNH hydrolase"/>
    <property type="match status" value="1"/>
</dbReference>
<dbReference type="InterPro" id="IPR013830">
    <property type="entry name" value="SGNH_hydro"/>
</dbReference>
<evidence type="ECO:0000259" key="1">
    <source>
        <dbReference type="Pfam" id="PF13472"/>
    </source>
</evidence>
<evidence type="ECO:0000313" key="3">
    <source>
        <dbReference type="Proteomes" id="UP001500121"/>
    </source>
</evidence>
<reference evidence="3" key="1">
    <citation type="journal article" date="2019" name="Int. J. Syst. Evol. Microbiol.">
        <title>The Global Catalogue of Microorganisms (GCM) 10K type strain sequencing project: providing services to taxonomists for standard genome sequencing and annotation.</title>
        <authorList>
            <consortium name="The Broad Institute Genomics Platform"/>
            <consortium name="The Broad Institute Genome Sequencing Center for Infectious Disease"/>
            <person name="Wu L."/>
            <person name="Ma J."/>
        </authorList>
    </citation>
    <scope>NUCLEOTIDE SEQUENCE [LARGE SCALE GENOMIC DNA]</scope>
    <source>
        <strain evidence="3">JCM 19015</strain>
    </source>
</reference>
<name>A0ABP8ZAJ7_9MICO</name>
<organism evidence="2 3">
    <name type="scientific">Amnibacterium soli</name>
    <dbReference type="NCBI Taxonomy" id="1282736"/>
    <lineage>
        <taxon>Bacteria</taxon>
        <taxon>Bacillati</taxon>
        <taxon>Actinomycetota</taxon>
        <taxon>Actinomycetes</taxon>
        <taxon>Micrococcales</taxon>
        <taxon>Microbacteriaceae</taxon>
        <taxon>Amnibacterium</taxon>
    </lineage>
</organism>
<dbReference type="EMBL" id="BAABLP010000005">
    <property type="protein sequence ID" value="GAA4750944.1"/>
    <property type="molecule type" value="Genomic_DNA"/>
</dbReference>
<dbReference type="InterPro" id="IPR036514">
    <property type="entry name" value="SGNH_hydro_sf"/>
</dbReference>
<evidence type="ECO:0000313" key="2">
    <source>
        <dbReference type="EMBL" id="GAA4750944.1"/>
    </source>
</evidence>
<feature type="domain" description="SGNH hydrolase-type esterase" evidence="1">
    <location>
        <begin position="45"/>
        <end position="203"/>
    </location>
</feature>
<keyword evidence="3" id="KW-1185">Reference proteome</keyword>
<dbReference type="Proteomes" id="UP001500121">
    <property type="component" value="Unassembled WGS sequence"/>
</dbReference>
<dbReference type="Pfam" id="PF13472">
    <property type="entry name" value="Lipase_GDSL_2"/>
    <property type="match status" value="1"/>
</dbReference>
<protein>
    <recommendedName>
        <fullName evidence="1">SGNH hydrolase-type esterase domain-containing protein</fullName>
    </recommendedName>
</protein>
<proteinExistence type="predicted"/>
<accession>A0ABP8ZAJ7</accession>
<sequence length="508" mass="54359">MLADPLVRRVAIALHARSLTSPQVRPSDQPLMRSGAAEPVKVLLLGSGITTGWGVPTFGLALVGQLQQALQRQLRVPVDVEQVSRVGASLSDAVSILGTRATERWDAIVVAFGLSDAMRLTPTRSWAQALDRLLAKLDGDMPPGPLVPIVVAGMPTTDGVGLMTPLRLLFRKQPDRLNETTQRTVSRNRRTTYAPMPAMADAAYRPEGSPRAYRLWAEALTAQLIPLLGDVSTTVTSSRITLRETSSTVELAPEEARAPTPAVREPGRFSRARLKSEGSDLTRSATRRSIPAGLDVRIVGPDPIRVLVIGGEYAVGFGTDRREDALDGAIAGLLHLRTGRGVTVENRSQHLVRLEHLAASLGPSGAHTYDVVVWTPTFIEATRVLLRTRITTGISLMLRRIQSTSSAGVVLVGFPSLLGHQPLAVVGRARASQINRTLRTVAARFSSVVVAEPPAITLATVDTVSGSQTYHDAAVAILPAVMELIVDRTTGTSSSALPARPEQRVVNA</sequence>